<sequence length="61" mass="6881">MWDAALNLPLGPREIFVKSELELLNNSVKVNQREPLIFIKGDLPSIPLVEGLIKTRGKQLK</sequence>
<name>A0AAD3AY93_MICAE</name>
<organism evidence="1 2">
    <name type="scientific">Microcystis aeruginosa NIES-3807</name>
    <dbReference type="NCBI Taxonomy" id="2517785"/>
    <lineage>
        <taxon>Bacteria</taxon>
        <taxon>Bacillati</taxon>
        <taxon>Cyanobacteriota</taxon>
        <taxon>Cyanophyceae</taxon>
        <taxon>Oscillatoriophycideae</taxon>
        <taxon>Chroococcales</taxon>
        <taxon>Microcystaceae</taxon>
        <taxon>Microcystis</taxon>
    </lineage>
</organism>
<dbReference type="EMBL" id="BJCK01000009">
    <property type="protein sequence ID" value="GCL57838.1"/>
    <property type="molecule type" value="Genomic_DNA"/>
</dbReference>
<reference evidence="1 2" key="1">
    <citation type="submission" date="2019-02" db="EMBL/GenBank/DDBJ databases">
        <title>Draft genome sequence of Arthrospira platensis NIES-3807.</title>
        <authorList>
            <person name="Yamaguchi H."/>
            <person name="Suzuki S."/>
            <person name="Kawachi M."/>
        </authorList>
    </citation>
    <scope>NUCLEOTIDE SEQUENCE [LARGE SCALE GENOMIC DNA]</scope>
    <source>
        <strain evidence="1 2">NIES-3807</strain>
    </source>
</reference>
<gene>
    <name evidence="1" type="ORF">NIES3807_09980</name>
</gene>
<dbReference type="Proteomes" id="UP000441080">
    <property type="component" value="Unassembled WGS sequence"/>
</dbReference>
<evidence type="ECO:0000313" key="1">
    <source>
        <dbReference type="EMBL" id="GCL57838.1"/>
    </source>
</evidence>
<accession>A0AAD3AY93</accession>
<evidence type="ECO:0000313" key="2">
    <source>
        <dbReference type="Proteomes" id="UP000441080"/>
    </source>
</evidence>
<protein>
    <submittedName>
        <fullName evidence="1">Uncharacterized protein</fullName>
    </submittedName>
</protein>
<proteinExistence type="predicted"/>
<dbReference type="AlphaFoldDB" id="A0AAD3AY93"/>
<comment type="caution">
    <text evidence="1">The sequence shown here is derived from an EMBL/GenBank/DDBJ whole genome shotgun (WGS) entry which is preliminary data.</text>
</comment>